<dbReference type="OrthoDB" id="5430620at2759"/>
<feature type="signal peptide" evidence="1">
    <location>
        <begin position="1"/>
        <end position="16"/>
    </location>
</feature>
<dbReference type="AlphaFoldDB" id="A0A6A7APH9"/>
<evidence type="ECO:0000256" key="1">
    <source>
        <dbReference type="SAM" id="SignalP"/>
    </source>
</evidence>
<proteinExistence type="predicted"/>
<dbReference type="InterPro" id="IPR052820">
    <property type="entry name" value="PhiA_domain"/>
</dbReference>
<gene>
    <name evidence="2" type="ORF">T440DRAFT_472842</name>
</gene>
<keyword evidence="3" id="KW-1185">Reference proteome</keyword>
<dbReference type="PROSITE" id="PS51257">
    <property type="entry name" value="PROKAR_LIPOPROTEIN"/>
    <property type="match status" value="1"/>
</dbReference>
<dbReference type="PANTHER" id="PTHR42047:SF1">
    <property type="entry name" value="PROTEIN, PUTATIVE (AFU_ORTHOLOGUE AFUA_6G03560)-RELATED"/>
    <property type="match status" value="1"/>
</dbReference>
<evidence type="ECO:0000313" key="3">
    <source>
        <dbReference type="Proteomes" id="UP000799423"/>
    </source>
</evidence>
<sequence>MKYTVALTSFIIGAMAGACPAPVPTSSSTPAAPAPTGYFGVISARSASPIHLQSLTARGGKFYLGGPGPTSYCPVAQVGSACPPGNETVLAGGDKTLGMGVVVPGGQQVYVAPGGALSYTIAHSAAIPSGSIVDQFSREAPTGDSQFGHLNFETGFVACPAGEGQGYQVFGQVTDGPAFGADCLGFSALTVATDQAGAWQY</sequence>
<accession>A0A6A7APH9</accession>
<evidence type="ECO:0008006" key="4">
    <source>
        <dbReference type="Google" id="ProtNLM"/>
    </source>
</evidence>
<organism evidence="2 3">
    <name type="scientific">Plenodomus tracheiphilus IPT5</name>
    <dbReference type="NCBI Taxonomy" id="1408161"/>
    <lineage>
        <taxon>Eukaryota</taxon>
        <taxon>Fungi</taxon>
        <taxon>Dikarya</taxon>
        <taxon>Ascomycota</taxon>
        <taxon>Pezizomycotina</taxon>
        <taxon>Dothideomycetes</taxon>
        <taxon>Pleosporomycetidae</taxon>
        <taxon>Pleosporales</taxon>
        <taxon>Pleosporineae</taxon>
        <taxon>Leptosphaeriaceae</taxon>
        <taxon>Plenodomus</taxon>
    </lineage>
</organism>
<reference evidence="2" key="1">
    <citation type="submission" date="2020-01" db="EMBL/GenBank/DDBJ databases">
        <authorList>
            <consortium name="DOE Joint Genome Institute"/>
            <person name="Haridas S."/>
            <person name="Albert R."/>
            <person name="Binder M."/>
            <person name="Bloem J."/>
            <person name="Labutti K."/>
            <person name="Salamov A."/>
            <person name="Andreopoulos B."/>
            <person name="Baker S.E."/>
            <person name="Barry K."/>
            <person name="Bills G."/>
            <person name="Bluhm B.H."/>
            <person name="Cannon C."/>
            <person name="Castanera R."/>
            <person name="Culley D.E."/>
            <person name="Daum C."/>
            <person name="Ezra D."/>
            <person name="Gonzalez J.B."/>
            <person name="Henrissat B."/>
            <person name="Kuo A."/>
            <person name="Liang C."/>
            <person name="Lipzen A."/>
            <person name="Lutzoni F."/>
            <person name="Magnuson J."/>
            <person name="Mondo S."/>
            <person name="Nolan M."/>
            <person name="Ohm R."/>
            <person name="Pangilinan J."/>
            <person name="Park H.-J."/>
            <person name="Ramirez L."/>
            <person name="Alfaro M."/>
            <person name="Sun H."/>
            <person name="Tritt A."/>
            <person name="Yoshinaga Y."/>
            <person name="Zwiers L.-H."/>
            <person name="Turgeon B.G."/>
            <person name="Goodwin S.B."/>
            <person name="Spatafora J.W."/>
            <person name="Crous P.W."/>
            <person name="Grigoriev I.V."/>
        </authorList>
    </citation>
    <scope>NUCLEOTIDE SEQUENCE</scope>
    <source>
        <strain evidence="2">IPT5</strain>
    </source>
</reference>
<keyword evidence="1" id="KW-0732">Signal</keyword>
<dbReference type="PANTHER" id="PTHR42047">
    <property type="entry name" value="PROTEIN, PUTATIVE (AFU_ORTHOLOGUE AFUA_6G03560)-RELATED"/>
    <property type="match status" value="1"/>
</dbReference>
<evidence type="ECO:0000313" key="2">
    <source>
        <dbReference type="EMBL" id="KAF2845186.1"/>
    </source>
</evidence>
<dbReference type="EMBL" id="MU006352">
    <property type="protein sequence ID" value="KAF2845186.1"/>
    <property type="molecule type" value="Genomic_DNA"/>
</dbReference>
<protein>
    <recommendedName>
        <fullName evidence="4">Cell wall protein PhiA</fullName>
    </recommendedName>
</protein>
<dbReference type="Proteomes" id="UP000799423">
    <property type="component" value="Unassembled WGS sequence"/>
</dbReference>
<name>A0A6A7APH9_9PLEO</name>
<feature type="chain" id="PRO_5025568387" description="Cell wall protein PhiA" evidence="1">
    <location>
        <begin position="17"/>
        <end position="201"/>
    </location>
</feature>